<gene>
    <name evidence="2" type="ORF">QYE76_014992</name>
</gene>
<dbReference type="InterPro" id="IPR036047">
    <property type="entry name" value="F-box-like_dom_sf"/>
</dbReference>
<dbReference type="InterPro" id="IPR013187">
    <property type="entry name" value="F-box-assoc_dom_typ3"/>
</dbReference>
<dbReference type="PROSITE" id="PS50181">
    <property type="entry name" value="FBOX"/>
    <property type="match status" value="1"/>
</dbReference>
<dbReference type="Pfam" id="PF08268">
    <property type="entry name" value="FBA_3"/>
    <property type="match status" value="1"/>
</dbReference>
<organism evidence="2 3">
    <name type="scientific">Lolium multiflorum</name>
    <name type="common">Italian ryegrass</name>
    <name type="synonym">Lolium perenne subsp. multiflorum</name>
    <dbReference type="NCBI Taxonomy" id="4521"/>
    <lineage>
        <taxon>Eukaryota</taxon>
        <taxon>Viridiplantae</taxon>
        <taxon>Streptophyta</taxon>
        <taxon>Embryophyta</taxon>
        <taxon>Tracheophyta</taxon>
        <taxon>Spermatophyta</taxon>
        <taxon>Magnoliopsida</taxon>
        <taxon>Liliopsida</taxon>
        <taxon>Poales</taxon>
        <taxon>Poaceae</taxon>
        <taxon>BOP clade</taxon>
        <taxon>Pooideae</taxon>
        <taxon>Poodae</taxon>
        <taxon>Poeae</taxon>
        <taxon>Poeae Chloroplast Group 2 (Poeae type)</taxon>
        <taxon>Loliodinae</taxon>
        <taxon>Loliinae</taxon>
        <taxon>Lolium</taxon>
    </lineage>
</organism>
<evidence type="ECO:0000313" key="3">
    <source>
        <dbReference type="Proteomes" id="UP001231189"/>
    </source>
</evidence>
<dbReference type="AlphaFoldDB" id="A0AAD8U604"/>
<feature type="domain" description="F-box" evidence="1">
    <location>
        <begin position="1"/>
        <end position="42"/>
    </location>
</feature>
<proteinExistence type="predicted"/>
<name>A0AAD8U604_LOLMU</name>
<dbReference type="Proteomes" id="UP001231189">
    <property type="component" value="Unassembled WGS sequence"/>
</dbReference>
<dbReference type="SMART" id="SM00256">
    <property type="entry name" value="FBOX"/>
    <property type="match status" value="1"/>
</dbReference>
<dbReference type="InterPro" id="IPR017451">
    <property type="entry name" value="F-box-assoc_interact_dom"/>
</dbReference>
<dbReference type="EMBL" id="JAUUTY010000001">
    <property type="protein sequence ID" value="KAK1698295.1"/>
    <property type="molecule type" value="Genomic_DNA"/>
</dbReference>
<dbReference type="SUPFAM" id="SSF81383">
    <property type="entry name" value="F-box domain"/>
    <property type="match status" value="1"/>
</dbReference>
<accession>A0AAD8U604</accession>
<dbReference type="NCBIfam" id="TIGR01640">
    <property type="entry name" value="F_box_assoc_1"/>
    <property type="match status" value="1"/>
</dbReference>
<dbReference type="PANTHER" id="PTHR31672:SF2">
    <property type="entry name" value="F-BOX DOMAIN-CONTAINING PROTEIN"/>
    <property type="match status" value="1"/>
</dbReference>
<dbReference type="Pfam" id="PF12937">
    <property type="entry name" value="F-box-like"/>
    <property type="match status" value="1"/>
</dbReference>
<sequence length="464" mass="52728">MNVPKELLRAILVKLPTRDVARCCYVCRLWRAVVSKPSFRDLHAANHAADSADAELLLVSERRVPGWTDEASVFNVSSGKPMLPVTIPRGYSLANVCNGFLCFFHGDEAKAPPVVCNPVTGEKLTLPREGPAPGDHLSHLVALGFSPSTHEYKLFRFSFCPDNSYPGNRVHLHVHTLGATGGGGGGGGGWRHHFYLSVARPIRYNPPLYIDGKLYLVNTGSAQSDYRRIADRMLVLDVATETRRMYRLPYPKAQARHWNPLVDAFEMNGKLCLAVNVLLGHYGRNIQFWVMSPPPDEQHLHVKDEEDDGYDDDHDSDDYKLYWDLRYSFHVDDRYSDFQMTAAWLDGGGMLCYRHGDTLYKYDTRIHSASPDPMAHYCPPYDHKLQLPATAPSSFKCEQDTREYRPFITCHWDMSWDIYCGYRPTLLSPLALSPPPRQDDYDEDHSGDKLEQDVLNIVRCHQEI</sequence>
<comment type="caution">
    <text evidence="2">The sequence shown here is derived from an EMBL/GenBank/DDBJ whole genome shotgun (WGS) entry which is preliminary data.</text>
</comment>
<reference evidence="2" key="1">
    <citation type="submission" date="2023-07" db="EMBL/GenBank/DDBJ databases">
        <title>A chromosome-level genome assembly of Lolium multiflorum.</title>
        <authorList>
            <person name="Chen Y."/>
            <person name="Copetti D."/>
            <person name="Kolliker R."/>
            <person name="Studer B."/>
        </authorList>
    </citation>
    <scope>NUCLEOTIDE SEQUENCE</scope>
    <source>
        <strain evidence="2">02402/16</strain>
        <tissue evidence="2">Leaf</tissue>
    </source>
</reference>
<evidence type="ECO:0000313" key="2">
    <source>
        <dbReference type="EMBL" id="KAK1698295.1"/>
    </source>
</evidence>
<dbReference type="Gene3D" id="1.20.1280.50">
    <property type="match status" value="1"/>
</dbReference>
<protein>
    <recommendedName>
        <fullName evidence="1">F-box domain-containing protein</fullName>
    </recommendedName>
</protein>
<dbReference type="InterPro" id="IPR001810">
    <property type="entry name" value="F-box_dom"/>
</dbReference>
<keyword evidence="3" id="KW-1185">Reference proteome</keyword>
<evidence type="ECO:0000259" key="1">
    <source>
        <dbReference type="PROSITE" id="PS50181"/>
    </source>
</evidence>
<dbReference type="InterPro" id="IPR050796">
    <property type="entry name" value="SCF_F-box_component"/>
</dbReference>
<dbReference type="PANTHER" id="PTHR31672">
    <property type="entry name" value="BNACNNG10540D PROTEIN"/>
    <property type="match status" value="1"/>
</dbReference>